<dbReference type="Proteomes" id="UP001390339">
    <property type="component" value="Unassembled WGS sequence"/>
</dbReference>
<keyword evidence="2" id="KW-1185">Reference proteome</keyword>
<accession>A0ABR2I0G3</accession>
<evidence type="ECO:0000313" key="2">
    <source>
        <dbReference type="Proteomes" id="UP001390339"/>
    </source>
</evidence>
<name>A0ABR2I0G3_9PEZI</name>
<gene>
    <name evidence="1" type="ORF">PGQ11_011737</name>
</gene>
<dbReference type="EMBL" id="JAPCWZ010000007">
    <property type="protein sequence ID" value="KAK8855825.1"/>
    <property type="molecule type" value="Genomic_DNA"/>
</dbReference>
<comment type="caution">
    <text evidence="1">The sequence shown here is derived from an EMBL/GenBank/DDBJ whole genome shotgun (WGS) entry which is preliminary data.</text>
</comment>
<protein>
    <submittedName>
        <fullName evidence="1">Uncharacterized protein</fullName>
    </submittedName>
</protein>
<organism evidence="1 2">
    <name type="scientific">Apiospora arundinis</name>
    <dbReference type="NCBI Taxonomy" id="335852"/>
    <lineage>
        <taxon>Eukaryota</taxon>
        <taxon>Fungi</taxon>
        <taxon>Dikarya</taxon>
        <taxon>Ascomycota</taxon>
        <taxon>Pezizomycotina</taxon>
        <taxon>Sordariomycetes</taxon>
        <taxon>Xylariomycetidae</taxon>
        <taxon>Amphisphaeriales</taxon>
        <taxon>Apiosporaceae</taxon>
        <taxon>Apiospora</taxon>
    </lineage>
</organism>
<evidence type="ECO:0000313" key="1">
    <source>
        <dbReference type="EMBL" id="KAK8855825.1"/>
    </source>
</evidence>
<proteinExistence type="predicted"/>
<reference evidence="1 2" key="1">
    <citation type="journal article" date="2024" name="IMA Fungus">
        <title>Apiospora arundinis, a panoply of carbohydrate-active enzymes and secondary metabolites.</title>
        <authorList>
            <person name="Sorensen T."/>
            <person name="Petersen C."/>
            <person name="Muurmann A.T."/>
            <person name="Christiansen J.V."/>
            <person name="Brundto M.L."/>
            <person name="Overgaard C.K."/>
            <person name="Boysen A.T."/>
            <person name="Wollenberg R.D."/>
            <person name="Larsen T.O."/>
            <person name="Sorensen J.L."/>
            <person name="Nielsen K.L."/>
            <person name="Sondergaard T.E."/>
        </authorList>
    </citation>
    <scope>NUCLEOTIDE SEQUENCE [LARGE SCALE GENOMIC DNA]</scope>
    <source>
        <strain evidence="1 2">AAU 773</strain>
    </source>
</reference>
<sequence>MASEQQKAILFYVMMMTNPDLSGGNWAEISSRLGLKSDSVSNVPTTHDNQVHDISVIWL</sequence>